<evidence type="ECO:0000256" key="2">
    <source>
        <dbReference type="ARBA" id="ARBA00022801"/>
    </source>
</evidence>
<dbReference type="GO" id="GO:0005576">
    <property type="term" value="C:extracellular region"/>
    <property type="evidence" value="ECO:0007669"/>
    <property type="project" value="InterPro"/>
</dbReference>
<dbReference type="PANTHER" id="PTHR43037">
    <property type="entry name" value="UNNAMED PRODUCT-RELATED"/>
    <property type="match status" value="1"/>
</dbReference>
<dbReference type="InterPro" id="IPR050955">
    <property type="entry name" value="Plant_Biomass_Hydrol_Est"/>
</dbReference>
<gene>
    <name evidence="4" type="ORF">FDO65_01725</name>
</gene>
<dbReference type="SUPFAM" id="SSF53474">
    <property type="entry name" value="alpha/beta-Hydrolases"/>
    <property type="match status" value="1"/>
</dbReference>
<evidence type="ECO:0000313" key="5">
    <source>
        <dbReference type="Proteomes" id="UP000306985"/>
    </source>
</evidence>
<dbReference type="NCBIfam" id="TIGR01840">
    <property type="entry name" value="esterase_phb"/>
    <property type="match status" value="1"/>
</dbReference>
<evidence type="ECO:0000313" key="4">
    <source>
        <dbReference type="EMBL" id="TKV60456.1"/>
    </source>
</evidence>
<dbReference type="InterPro" id="IPR029058">
    <property type="entry name" value="AB_hydrolase_fold"/>
</dbReference>
<comment type="caution">
    <text evidence="4">The sequence shown here is derived from an EMBL/GenBank/DDBJ whole genome shotgun (WGS) entry which is preliminary data.</text>
</comment>
<evidence type="ECO:0000256" key="1">
    <source>
        <dbReference type="ARBA" id="ARBA00022729"/>
    </source>
</evidence>
<dbReference type="GO" id="GO:0016787">
    <property type="term" value="F:hydrolase activity"/>
    <property type="evidence" value="ECO:0007669"/>
    <property type="project" value="UniProtKB-KW"/>
</dbReference>
<keyword evidence="5" id="KW-1185">Reference proteome</keyword>
<proteinExistence type="predicted"/>
<organism evidence="4 5">
    <name type="scientific">Nakamurella flava</name>
    <dbReference type="NCBI Taxonomy" id="2576308"/>
    <lineage>
        <taxon>Bacteria</taxon>
        <taxon>Bacillati</taxon>
        <taxon>Actinomycetota</taxon>
        <taxon>Actinomycetes</taxon>
        <taxon>Nakamurellales</taxon>
        <taxon>Nakamurellaceae</taxon>
        <taxon>Nakamurella</taxon>
    </lineage>
</organism>
<dbReference type="RefSeq" id="WP_137447760.1">
    <property type="nucleotide sequence ID" value="NZ_SZZH01000001.1"/>
</dbReference>
<name>A0A4U6QK30_9ACTN</name>
<dbReference type="Pfam" id="PF10503">
    <property type="entry name" value="Esterase_PHB"/>
    <property type="match status" value="1"/>
</dbReference>
<keyword evidence="1" id="KW-0732">Signal</keyword>
<dbReference type="AlphaFoldDB" id="A0A4U6QK30"/>
<protein>
    <submittedName>
        <fullName evidence="4">PHB depolymerase family esterase</fullName>
    </submittedName>
</protein>
<evidence type="ECO:0000256" key="3">
    <source>
        <dbReference type="SAM" id="MobiDB-lite"/>
    </source>
</evidence>
<dbReference type="EMBL" id="SZZH01000001">
    <property type="protein sequence ID" value="TKV60456.1"/>
    <property type="molecule type" value="Genomic_DNA"/>
</dbReference>
<dbReference type="Gene3D" id="3.40.50.1820">
    <property type="entry name" value="alpha/beta hydrolase"/>
    <property type="match status" value="1"/>
</dbReference>
<dbReference type="Proteomes" id="UP000306985">
    <property type="component" value="Unassembled WGS sequence"/>
</dbReference>
<dbReference type="OrthoDB" id="9767239at2"/>
<sequence length="376" mass="38545">MRHHPTTALPTTGLGDRVRQLVTETTGRHLPTGTPDPTGILARLGLGPDGSTAAPTTAPGWSSTGLGSAGLGGLPMARATDHLAAATAPGGRILHLTHSGPHGERRYDLYVPTGHAAAVARGVRVPLVVMLHGGTQTAADFAAGTQMNAAAERHTVLVAYPEQPPAANPQRYWNWFAPEHQGPASGEPALLAGLIRHIAGEYGVDRDRVFVAGLSAGGAMTAVLAATAPDLIAGAGIHSGLGYRVASDVGSAFGAMRTGGSPTSTGRVPLFVVHGTADGTVAPVNADRILAAAQADLRGERRQVDRITDDGRPYRRTRLVRQAADGTATVVAEQWLVDGLGHAWSGGSAVGSYTDPQGPDASAAMLDFFLGLRPAG</sequence>
<keyword evidence="2" id="KW-0378">Hydrolase</keyword>
<dbReference type="PANTHER" id="PTHR43037:SF1">
    <property type="entry name" value="BLL1128 PROTEIN"/>
    <property type="match status" value="1"/>
</dbReference>
<dbReference type="InterPro" id="IPR010126">
    <property type="entry name" value="Esterase_phb"/>
</dbReference>
<accession>A0A4U6QK30</accession>
<reference evidence="4 5" key="1">
    <citation type="submission" date="2019-05" db="EMBL/GenBank/DDBJ databases">
        <title>Nakamurella sp. N5BH11, whole genome shotgun sequence.</title>
        <authorList>
            <person name="Tuo L."/>
        </authorList>
    </citation>
    <scope>NUCLEOTIDE SEQUENCE [LARGE SCALE GENOMIC DNA]</scope>
    <source>
        <strain evidence="4 5">N5BH11</strain>
    </source>
</reference>
<feature type="region of interest" description="Disordered" evidence="3">
    <location>
        <begin position="25"/>
        <end position="62"/>
    </location>
</feature>